<comment type="subcellular location">
    <subcellularLocation>
        <location evidence="1">Cell membrane</location>
        <topology evidence="1">Multi-pass membrane protein</topology>
    </subcellularLocation>
</comment>
<evidence type="ECO:0000256" key="7">
    <source>
        <dbReference type="SAM" id="Phobius"/>
    </source>
</evidence>
<reference evidence="10" key="1">
    <citation type="journal article" date="2020" name="mSystems">
        <title>Genome- and Community-Level Interaction Insights into Carbon Utilization and Element Cycling Functions of Hydrothermarchaeota in Hydrothermal Sediment.</title>
        <authorList>
            <person name="Zhou Z."/>
            <person name="Liu Y."/>
            <person name="Xu W."/>
            <person name="Pan J."/>
            <person name="Luo Z.H."/>
            <person name="Li M."/>
        </authorList>
    </citation>
    <scope>NUCLEOTIDE SEQUENCE [LARGE SCALE GENOMIC DNA]</scope>
    <source>
        <strain evidence="10">SpSt-488</strain>
    </source>
</reference>
<feature type="transmembrane region" description="Helical" evidence="7">
    <location>
        <begin position="328"/>
        <end position="354"/>
    </location>
</feature>
<protein>
    <submittedName>
        <fullName evidence="10">FtsX-like permease family protein</fullName>
    </submittedName>
</protein>
<evidence type="ECO:0000259" key="9">
    <source>
        <dbReference type="Pfam" id="PF12704"/>
    </source>
</evidence>
<dbReference type="GO" id="GO:0005886">
    <property type="term" value="C:plasma membrane"/>
    <property type="evidence" value="ECO:0007669"/>
    <property type="project" value="UniProtKB-SubCell"/>
</dbReference>
<evidence type="ECO:0000256" key="2">
    <source>
        <dbReference type="ARBA" id="ARBA00022475"/>
    </source>
</evidence>
<evidence type="ECO:0000259" key="8">
    <source>
        <dbReference type="Pfam" id="PF02687"/>
    </source>
</evidence>
<dbReference type="InterPro" id="IPR025857">
    <property type="entry name" value="MacB_PCD"/>
</dbReference>
<dbReference type="InterPro" id="IPR003838">
    <property type="entry name" value="ABC3_permease_C"/>
</dbReference>
<keyword evidence="3 7" id="KW-0812">Transmembrane</keyword>
<dbReference type="Pfam" id="PF12704">
    <property type="entry name" value="MacB_PCD"/>
    <property type="match status" value="1"/>
</dbReference>
<proteinExistence type="inferred from homology"/>
<evidence type="ECO:0000256" key="3">
    <source>
        <dbReference type="ARBA" id="ARBA00022692"/>
    </source>
</evidence>
<evidence type="ECO:0000256" key="6">
    <source>
        <dbReference type="ARBA" id="ARBA00038076"/>
    </source>
</evidence>
<feature type="domain" description="MacB-like periplasmic core" evidence="9">
    <location>
        <begin position="20"/>
        <end position="214"/>
    </location>
</feature>
<feature type="domain" description="ABC3 transporter permease C-terminal" evidence="8">
    <location>
        <begin position="283"/>
        <end position="410"/>
    </location>
</feature>
<keyword evidence="2" id="KW-1003">Cell membrane</keyword>
<dbReference type="AlphaFoldDB" id="A0A7C4G9D5"/>
<dbReference type="PANTHER" id="PTHR30572">
    <property type="entry name" value="MEMBRANE COMPONENT OF TRANSPORTER-RELATED"/>
    <property type="match status" value="1"/>
</dbReference>
<dbReference type="GO" id="GO:0022857">
    <property type="term" value="F:transmembrane transporter activity"/>
    <property type="evidence" value="ECO:0007669"/>
    <property type="project" value="TreeGrafter"/>
</dbReference>
<organism evidence="10">
    <name type="scientific">candidate division WOR-3 bacterium</name>
    <dbReference type="NCBI Taxonomy" id="2052148"/>
    <lineage>
        <taxon>Bacteria</taxon>
        <taxon>Bacteria division WOR-3</taxon>
    </lineage>
</organism>
<comment type="caution">
    <text evidence="10">The sequence shown here is derived from an EMBL/GenBank/DDBJ whole genome shotgun (WGS) entry which is preliminary data.</text>
</comment>
<dbReference type="InterPro" id="IPR050250">
    <property type="entry name" value="Macrolide_Exporter_MacB"/>
</dbReference>
<evidence type="ECO:0000256" key="4">
    <source>
        <dbReference type="ARBA" id="ARBA00022989"/>
    </source>
</evidence>
<dbReference type="EMBL" id="DSUT01000038">
    <property type="protein sequence ID" value="HGK27734.1"/>
    <property type="molecule type" value="Genomic_DNA"/>
</dbReference>
<feature type="transmembrane region" description="Helical" evidence="7">
    <location>
        <begin position="276"/>
        <end position="297"/>
    </location>
</feature>
<keyword evidence="4 7" id="KW-1133">Transmembrane helix</keyword>
<evidence type="ECO:0000256" key="5">
    <source>
        <dbReference type="ARBA" id="ARBA00023136"/>
    </source>
</evidence>
<evidence type="ECO:0000313" key="10">
    <source>
        <dbReference type="EMBL" id="HGK27734.1"/>
    </source>
</evidence>
<dbReference type="Pfam" id="PF02687">
    <property type="entry name" value="FtsX"/>
    <property type="match status" value="1"/>
</dbReference>
<name>A0A7C4G9D5_UNCW3</name>
<dbReference type="PANTHER" id="PTHR30572:SF4">
    <property type="entry name" value="ABC TRANSPORTER PERMEASE YTRF"/>
    <property type="match status" value="1"/>
</dbReference>
<evidence type="ECO:0000256" key="1">
    <source>
        <dbReference type="ARBA" id="ARBA00004651"/>
    </source>
</evidence>
<sequence>MSAFIVKGLLRDRSRSLFPLLTVAIGVSLTVLLDAYLRGAREGIFDSTARLVCGHVVVTTRARTQQGATESNELALLGVRDLKESLQTAYPNVIWAERIRFGGLLDVPDSTGQTRAQVPITGLAGDLSPSGPERRLLRLDRALASGRLPEKPDEVLLSADLASHLGVAPGDRLTLLSSTMNGSMAVADFRLSGTVRFGVTAMDRGMVLADIAGVRLALDMEDAADEIVGLFSSGGYDDARAVREAGLFNARQPDNDFAPRMQALRDASGLGSMIDLISSASALIVAILVIAMSVVLWNAGLMGSLRRYGEIGIRLAIGESRGAVYRSLLAEAFVIGLVGSALGTAVGLGFSLYLQEVGINIGSMMKNATMVMDDVIRARVAPAGFLIGFLPGLLATFIGAAISGLGVYKRQTAQLAKEFSG</sequence>
<comment type="similarity">
    <text evidence="6">Belongs to the ABC-4 integral membrane protein family.</text>
</comment>
<keyword evidence="5 7" id="KW-0472">Membrane</keyword>
<accession>A0A7C4G9D5</accession>
<gene>
    <name evidence="10" type="ORF">ENS41_02125</name>
</gene>
<feature type="transmembrane region" description="Helical" evidence="7">
    <location>
        <begin position="380"/>
        <end position="408"/>
    </location>
</feature>